<protein>
    <submittedName>
        <fullName evidence="1">Uncharacterized protein</fullName>
    </submittedName>
</protein>
<accession>A0ABV1ACH8</accession>
<proteinExistence type="predicted"/>
<dbReference type="EMBL" id="JAHRIP010087236">
    <property type="protein sequence ID" value="MEQ2315782.1"/>
    <property type="molecule type" value="Genomic_DNA"/>
</dbReference>
<reference evidence="1 2" key="1">
    <citation type="submission" date="2021-06" db="EMBL/GenBank/DDBJ databases">
        <authorList>
            <person name="Palmer J.M."/>
        </authorList>
    </citation>
    <scope>NUCLEOTIDE SEQUENCE [LARGE SCALE GENOMIC DNA]</scope>
    <source>
        <strain evidence="1 2">AS_MEX2019</strain>
        <tissue evidence="1">Muscle</tissue>
    </source>
</reference>
<dbReference type="Proteomes" id="UP001469553">
    <property type="component" value="Unassembled WGS sequence"/>
</dbReference>
<name>A0ABV1ACH8_9TELE</name>
<evidence type="ECO:0000313" key="1">
    <source>
        <dbReference type="EMBL" id="MEQ2315782.1"/>
    </source>
</evidence>
<keyword evidence="2" id="KW-1185">Reference proteome</keyword>
<organism evidence="1 2">
    <name type="scientific">Ameca splendens</name>
    <dbReference type="NCBI Taxonomy" id="208324"/>
    <lineage>
        <taxon>Eukaryota</taxon>
        <taxon>Metazoa</taxon>
        <taxon>Chordata</taxon>
        <taxon>Craniata</taxon>
        <taxon>Vertebrata</taxon>
        <taxon>Euteleostomi</taxon>
        <taxon>Actinopterygii</taxon>
        <taxon>Neopterygii</taxon>
        <taxon>Teleostei</taxon>
        <taxon>Neoteleostei</taxon>
        <taxon>Acanthomorphata</taxon>
        <taxon>Ovalentaria</taxon>
        <taxon>Atherinomorphae</taxon>
        <taxon>Cyprinodontiformes</taxon>
        <taxon>Goodeidae</taxon>
        <taxon>Ameca</taxon>
    </lineage>
</organism>
<evidence type="ECO:0000313" key="2">
    <source>
        <dbReference type="Proteomes" id="UP001469553"/>
    </source>
</evidence>
<gene>
    <name evidence="1" type="ORF">AMECASPLE_025913</name>
</gene>
<comment type="caution">
    <text evidence="1">The sequence shown here is derived from an EMBL/GenBank/DDBJ whole genome shotgun (WGS) entry which is preliminary data.</text>
</comment>
<sequence length="110" mass="11690">MKVGVINTNTRAPLGDQVPCLLSLSPEYQTGGIWLAISTLIMEASCSQSAVLVLLHWRGEGPGGIIPFTLASSQTPATCSTTQISSLVYAWNGSLSSTRKLIRKSVPFPL</sequence>